<gene>
    <name evidence="1" type="primary">ORF67230</name>
</gene>
<dbReference type="AlphaFoldDB" id="A0A0B6ZJH9"/>
<organism evidence="1">
    <name type="scientific">Arion vulgaris</name>
    <dbReference type="NCBI Taxonomy" id="1028688"/>
    <lineage>
        <taxon>Eukaryota</taxon>
        <taxon>Metazoa</taxon>
        <taxon>Spiralia</taxon>
        <taxon>Lophotrochozoa</taxon>
        <taxon>Mollusca</taxon>
        <taxon>Gastropoda</taxon>
        <taxon>Heterobranchia</taxon>
        <taxon>Euthyneura</taxon>
        <taxon>Panpulmonata</taxon>
        <taxon>Eupulmonata</taxon>
        <taxon>Stylommatophora</taxon>
        <taxon>Helicina</taxon>
        <taxon>Arionoidea</taxon>
        <taxon>Arionidae</taxon>
        <taxon>Arion</taxon>
    </lineage>
</organism>
<protein>
    <submittedName>
        <fullName evidence="1">Uncharacterized protein</fullName>
    </submittedName>
</protein>
<dbReference type="EMBL" id="HACG01021813">
    <property type="protein sequence ID" value="CEK68678.1"/>
    <property type="molecule type" value="Transcribed_RNA"/>
</dbReference>
<reference evidence="1" key="1">
    <citation type="submission" date="2014-12" db="EMBL/GenBank/DDBJ databases">
        <title>Insight into the proteome of Arion vulgaris.</title>
        <authorList>
            <person name="Aradska J."/>
            <person name="Bulat T."/>
            <person name="Smidak R."/>
            <person name="Sarate P."/>
            <person name="Gangsoo J."/>
            <person name="Sialana F."/>
            <person name="Bilban M."/>
            <person name="Lubec G."/>
        </authorList>
    </citation>
    <scope>NUCLEOTIDE SEQUENCE</scope>
    <source>
        <tissue evidence="1">Skin</tissue>
    </source>
</reference>
<feature type="non-terminal residue" evidence="1">
    <location>
        <position position="61"/>
    </location>
</feature>
<sequence>MLMKRKAGLHAKISSAIRGALTTPEFIVDEEEELLALTCLVLLLLVCSMTSHQHVETNDIT</sequence>
<evidence type="ECO:0000313" key="1">
    <source>
        <dbReference type="EMBL" id="CEK68678.1"/>
    </source>
</evidence>
<name>A0A0B6ZJH9_9EUPU</name>
<accession>A0A0B6ZJH9</accession>
<proteinExistence type="predicted"/>